<dbReference type="InterPro" id="IPR014942">
    <property type="entry name" value="AbiEii"/>
</dbReference>
<dbReference type="EMBL" id="MGFP01000054">
    <property type="protein sequence ID" value="OGM08334.1"/>
    <property type="molecule type" value="Genomic_DNA"/>
</dbReference>
<proteinExistence type="predicted"/>
<dbReference type="Gene3D" id="3.10.450.620">
    <property type="entry name" value="JHP933, nucleotidyltransferase-like core domain"/>
    <property type="match status" value="1"/>
</dbReference>
<gene>
    <name evidence="1" type="ORF">A2159_03290</name>
</gene>
<reference evidence="1 2" key="1">
    <citation type="journal article" date="2016" name="Nat. Commun.">
        <title>Thousands of microbial genomes shed light on interconnected biogeochemical processes in an aquifer system.</title>
        <authorList>
            <person name="Anantharaman K."/>
            <person name="Brown C.T."/>
            <person name="Hug L.A."/>
            <person name="Sharon I."/>
            <person name="Castelle C.J."/>
            <person name="Probst A.J."/>
            <person name="Thomas B.C."/>
            <person name="Singh A."/>
            <person name="Wilkins M.J."/>
            <person name="Karaoz U."/>
            <person name="Brodie E.L."/>
            <person name="Williams K.H."/>
            <person name="Hubbard S.S."/>
            <person name="Banfield J.F."/>
        </authorList>
    </citation>
    <scope>NUCLEOTIDE SEQUENCE [LARGE SCALE GENOMIC DNA]</scope>
</reference>
<dbReference type="Pfam" id="PF08843">
    <property type="entry name" value="AbiEii"/>
    <property type="match status" value="1"/>
</dbReference>
<accession>A0A1F7WZR3</accession>
<evidence type="ECO:0000313" key="2">
    <source>
        <dbReference type="Proteomes" id="UP000179219"/>
    </source>
</evidence>
<sequence length="206" mass="24151">MHEEILSEQQKIILPLLSKFLNEFGLVGGTALALQIGHRRSIDFDFATTIDLNGETVKDKIREQYSIESTLIDEKNELSIAVNSVKISFFKYPFPINFEIKYKESVKMPNILTLAAMKAYALGRRAKWKDYVDLYFIFKKYSLDNLTEMSRSIFNNEFNEKLFREQLSYFNDIDYSEKIDYLEGFEVNDQVVKNTLKEISLHKSEH</sequence>
<evidence type="ECO:0000313" key="1">
    <source>
        <dbReference type="EMBL" id="OGM08334.1"/>
    </source>
</evidence>
<dbReference type="Proteomes" id="UP000179219">
    <property type="component" value="Unassembled WGS sequence"/>
</dbReference>
<comment type="caution">
    <text evidence="1">The sequence shown here is derived from an EMBL/GenBank/DDBJ whole genome shotgun (WGS) entry which is preliminary data.</text>
</comment>
<organism evidence="1 2">
    <name type="scientific">Candidatus Woesebacteria bacterium RBG_13_34_9</name>
    <dbReference type="NCBI Taxonomy" id="1802477"/>
    <lineage>
        <taxon>Bacteria</taxon>
        <taxon>Candidatus Woeseibacteriota</taxon>
    </lineage>
</organism>
<dbReference type="AlphaFoldDB" id="A0A1F7WZR3"/>
<protein>
    <recommendedName>
        <fullName evidence="3">Nucleotidyl transferase AbiEii/AbiGii toxin family protein</fullName>
    </recommendedName>
</protein>
<evidence type="ECO:0008006" key="3">
    <source>
        <dbReference type="Google" id="ProtNLM"/>
    </source>
</evidence>
<name>A0A1F7WZR3_9BACT</name>